<feature type="region of interest" description="Disordered" evidence="1">
    <location>
        <begin position="57"/>
        <end position="77"/>
    </location>
</feature>
<feature type="compositionally biased region" description="Low complexity" evidence="1">
    <location>
        <begin position="783"/>
        <end position="819"/>
    </location>
</feature>
<evidence type="ECO:0000256" key="2">
    <source>
        <dbReference type="SAM" id="Phobius"/>
    </source>
</evidence>
<feature type="compositionally biased region" description="Basic residues" evidence="1">
    <location>
        <begin position="730"/>
        <end position="739"/>
    </location>
</feature>
<keyword evidence="2" id="KW-1133">Transmembrane helix</keyword>
<feature type="compositionally biased region" description="Low complexity" evidence="1">
    <location>
        <begin position="740"/>
        <end position="751"/>
    </location>
</feature>
<feature type="compositionally biased region" description="Gly residues" evidence="1">
    <location>
        <begin position="676"/>
        <end position="705"/>
    </location>
</feature>
<dbReference type="AlphaFoldDB" id="A0A3L8Q8K7"/>
<feature type="compositionally biased region" description="Pro residues" evidence="1">
    <location>
        <begin position="656"/>
        <end position="666"/>
    </location>
</feature>
<keyword evidence="4" id="KW-1185">Reference proteome</keyword>
<sequence length="1141" mass="121070">MRKSVRVRAQCPCLCPCPVSVSVPSVRVRVRAAPGLRGQRWPRSLLRFKICFVKGEGQRGQRDSRGQPQSNPKSMVGITQEIAPTVKKIRDDFWDLFPLFHHLQHIPNPVPTPHQNPQSLQSRVRPQKGAWKSLGAFPGPFQCEEEEWEREFGNLGAGIPPEIKHRGRVTPLGQIGIPQIRPHSQLDFPGVIPWFGELGSVTFIEQSPLNPPLNWGTLTLGDIVGTGGFCGLGSPKSGPAPSWILQGLSRGLGGFRIRSQNPGNLRFPFIYGHPCCALIPGSARLFPSSRPRIPRPTPAWHLGDTAAVWGHFGDFAPVAGAGRGAGGQAPFPAGIIPLVPGLMIPRNPSTHPGARTGPDGFDWIGRIAAALLGPRDLLGPRGPSGAAGTFWGSRDLLGLRGPSGAAGIFGAAGILWGCGTFWGCRDFMGLRDFLGLQGFYGAVGLFGVSGTFWGLRTLWGRRTLWGHQIFSWYSVGLPILESQYQCQAPSLTQNPSDPSFIPDSQFRAGIPCQVPGTVWGSQFDPGIPEPCQPLLGSRNPFDLGVPFDSGFPVLSRLPSPIPVSQFDPGFPIPSRFPSLIPVSQCDPGFPAPSRFPSLIPVSHPIPVSRRSRCQPPAVPAAPGAGRAPGVPEPPRGPGRGRGRRLRCPNRALHPRSPVPPLPPAPLAPAAVPDPRGAGGRPRCGGGGGAGTGAGPGSGRGGGRGGASRAATAAAAELCSFTGGGESPGARRSRSRRTRSRTGTGLRAAAGPGERRGRTGAAPPPSSSSSSSSSSPPPPSSRCRGAQEPPGAGAAPHAAGARGGDAPRPGPAAAAAANFPRGREPAGGGGGGERQIPEGATPKKKKPKKEKLPQKAALLPASDSSVKLTELGVGKQREGKNREGKNREERTGEEPGGENREEKNREEKIREEENREEKNREEKNREQNQRREQNREQKQPREEEKHREEHREQQQHRQAPLDAALSPRGPAEPWPWWPALGANRTAAEPPAPEAAAAAERRRRRPPHGEEERPGAGADCVVCGDKSSGKHYGLLQAQHPQEPQLHLQVTAATPRRHRVGSGDTGGGAAGQHRGNTGRGPGEHREGSGDAAGGIPVGDELGTNQWLPVRHEPPPSANWGSPSTNQTGEGLPVRMRRPQCSSKP</sequence>
<accession>A0A3L8Q8K7</accession>
<feature type="compositionally biased region" description="Basic and acidic residues" evidence="1">
    <location>
        <begin position="874"/>
        <end position="954"/>
    </location>
</feature>
<evidence type="ECO:0000313" key="3">
    <source>
        <dbReference type="EMBL" id="RLV63651.1"/>
    </source>
</evidence>
<dbReference type="Proteomes" id="UP000276834">
    <property type="component" value="Unassembled WGS sequence"/>
</dbReference>
<organism evidence="3 4">
    <name type="scientific">Chloebia gouldiae</name>
    <name type="common">Gouldian finch</name>
    <name type="synonym">Erythrura gouldiae</name>
    <dbReference type="NCBI Taxonomy" id="44316"/>
    <lineage>
        <taxon>Eukaryota</taxon>
        <taxon>Metazoa</taxon>
        <taxon>Chordata</taxon>
        <taxon>Craniata</taxon>
        <taxon>Vertebrata</taxon>
        <taxon>Euteleostomi</taxon>
        <taxon>Archelosauria</taxon>
        <taxon>Archosauria</taxon>
        <taxon>Dinosauria</taxon>
        <taxon>Saurischia</taxon>
        <taxon>Theropoda</taxon>
        <taxon>Coelurosauria</taxon>
        <taxon>Aves</taxon>
        <taxon>Neognathae</taxon>
        <taxon>Neoaves</taxon>
        <taxon>Telluraves</taxon>
        <taxon>Australaves</taxon>
        <taxon>Passeriformes</taxon>
        <taxon>Passeroidea</taxon>
        <taxon>Passeridae</taxon>
        <taxon>Chloebia</taxon>
    </lineage>
</organism>
<feature type="compositionally biased region" description="Low complexity" evidence="1">
    <location>
        <begin position="620"/>
        <end position="629"/>
    </location>
</feature>
<comment type="caution">
    <text evidence="3">The sequence shown here is derived from an EMBL/GenBank/DDBJ whole genome shotgun (WGS) entry which is preliminary data.</text>
</comment>
<feature type="transmembrane region" description="Helical" evidence="2">
    <location>
        <begin position="434"/>
        <end position="455"/>
    </location>
</feature>
<evidence type="ECO:0000313" key="4">
    <source>
        <dbReference type="Proteomes" id="UP000276834"/>
    </source>
</evidence>
<feature type="compositionally biased region" description="Low complexity" evidence="1">
    <location>
        <begin position="706"/>
        <end position="715"/>
    </location>
</feature>
<reference evidence="3 4" key="1">
    <citation type="journal article" date="2018" name="Proc. R. Soc. B">
        <title>A non-coding region near Follistatin controls head colour polymorphism in the Gouldian finch.</title>
        <authorList>
            <person name="Toomey M.B."/>
            <person name="Marques C.I."/>
            <person name="Andrade P."/>
            <person name="Araujo P.M."/>
            <person name="Sabatino S."/>
            <person name="Gazda M.A."/>
            <person name="Afonso S."/>
            <person name="Lopes R.J."/>
            <person name="Corbo J.C."/>
            <person name="Carneiro M."/>
        </authorList>
    </citation>
    <scope>NUCLEOTIDE SEQUENCE [LARGE SCALE GENOMIC DNA]</scope>
    <source>
        <strain evidence="3">Red01</strain>
        <tissue evidence="3">Muscle</tissue>
    </source>
</reference>
<dbReference type="EMBL" id="QUSF01002258">
    <property type="protein sequence ID" value="RLV63651.1"/>
    <property type="molecule type" value="Genomic_DNA"/>
</dbReference>
<feature type="region of interest" description="Disordered" evidence="1">
    <location>
        <begin position="608"/>
        <end position="1020"/>
    </location>
</feature>
<protein>
    <submittedName>
        <fullName evidence="3">Uncharacterized protein</fullName>
    </submittedName>
</protein>
<feature type="compositionally biased region" description="Polar residues" evidence="1">
    <location>
        <begin position="1115"/>
        <end position="1125"/>
    </location>
</feature>
<feature type="compositionally biased region" description="Basic residues" evidence="1">
    <location>
        <begin position="638"/>
        <end position="647"/>
    </location>
</feature>
<keyword evidence="2" id="KW-0812">Transmembrane</keyword>
<gene>
    <name evidence="3" type="ORF">DV515_00018057</name>
</gene>
<name>A0A3L8Q8K7_CHLGU</name>
<keyword evidence="2" id="KW-0472">Membrane</keyword>
<feature type="transmembrane region" description="Helical" evidence="2">
    <location>
        <begin position="404"/>
        <end position="422"/>
    </location>
</feature>
<feature type="region of interest" description="Disordered" evidence="1">
    <location>
        <begin position="1052"/>
        <end position="1141"/>
    </location>
</feature>
<evidence type="ECO:0000256" key="1">
    <source>
        <dbReference type="SAM" id="MobiDB-lite"/>
    </source>
</evidence>
<proteinExistence type="predicted"/>